<dbReference type="EMBL" id="SJPI01000001">
    <property type="protein sequence ID" value="TWT52781.1"/>
    <property type="molecule type" value="Genomic_DNA"/>
</dbReference>
<comment type="caution">
    <text evidence="2">The sequence shown here is derived from an EMBL/GenBank/DDBJ whole genome shotgun (WGS) entry which is preliminary data.</text>
</comment>
<feature type="chain" id="PRO_5023119042" description="Secreted protein" evidence="1">
    <location>
        <begin position="22"/>
        <end position="62"/>
    </location>
</feature>
<evidence type="ECO:0008006" key="4">
    <source>
        <dbReference type="Google" id="ProtNLM"/>
    </source>
</evidence>
<evidence type="ECO:0000313" key="2">
    <source>
        <dbReference type="EMBL" id="TWT52781.1"/>
    </source>
</evidence>
<name>A0A5C5WRL9_9BACT</name>
<proteinExistence type="predicted"/>
<dbReference type="AlphaFoldDB" id="A0A5C5WRL9"/>
<dbReference type="Proteomes" id="UP000316598">
    <property type="component" value="Unassembled WGS sequence"/>
</dbReference>
<dbReference type="RefSeq" id="WP_146513100.1">
    <property type="nucleotide sequence ID" value="NZ_SJPI01000001.1"/>
</dbReference>
<accession>A0A5C5WRL9</accession>
<sequence length="62" mass="6580" precursor="true">MMKSVTLLVAAGLLIIAVGCAKETGSVKENVSQDDIAAYKAAIKAEQDAMRGDMATYEKETE</sequence>
<protein>
    <recommendedName>
        <fullName evidence="4">Secreted protein</fullName>
    </recommendedName>
</protein>
<dbReference type="PROSITE" id="PS51257">
    <property type="entry name" value="PROKAR_LIPOPROTEIN"/>
    <property type="match status" value="1"/>
</dbReference>
<organism evidence="2 3">
    <name type="scientific">Rubripirellula amarantea</name>
    <dbReference type="NCBI Taxonomy" id="2527999"/>
    <lineage>
        <taxon>Bacteria</taxon>
        <taxon>Pseudomonadati</taxon>
        <taxon>Planctomycetota</taxon>
        <taxon>Planctomycetia</taxon>
        <taxon>Pirellulales</taxon>
        <taxon>Pirellulaceae</taxon>
        <taxon>Rubripirellula</taxon>
    </lineage>
</organism>
<gene>
    <name evidence="2" type="ORF">Pla22_04070</name>
</gene>
<keyword evidence="3" id="KW-1185">Reference proteome</keyword>
<evidence type="ECO:0000256" key="1">
    <source>
        <dbReference type="SAM" id="SignalP"/>
    </source>
</evidence>
<feature type="signal peptide" evidence="1">
    <location>
        <begin position="1"/>
        <end position="21"/>
    </location>
</feature>
<reference evidence="2 3" key="1">
    <citation type="submission" date="2019-02" db="EMBL/GenBank/DDBJ databases">
        <title>Deep-cultivation of Planctomycetes and their phenomic and genomic characterization uncovers novel biology.</title>
        <authorList>
            <person name="Wiegand S."/>
            <person name="Jogler M."/>
            <person name="Boedeker C."/>
            <person name="Pinto D."/>
            <person name="Vollmers J."/>
            <person name="Rivas-Marin E."/>
            <person name="Kohn T."/>
            <person name="Peeters S.H."/>
            <person name="Heuer A."/>
            <person name="Rast P."/>
            <person name="Oberbeckmann S."/>
            <person name="Bunk B."/>
            <person name="Jeske O."/>
            <person name="Meyerdierks A."/>
            <person name="Storesund J.E."/>
            <person name="Kallscheuer N."/>
            <person name="Luecker S."/>
            <person name="Lage O.M."/>
            <person name="Pohl T."/>
            <person name="Merkel B.J."/>
            <person name="Hornburger P."/>
            <person name="Mueller R.-W."/>
            <person name="Bruemmer F."/>
            <person name="Labrenz M."/>
            <person name="Spormann A.M."/>
            <person name="Op Den Camp H."/>
            <person name="Overmann J."/>
            <person name="Amann R."/>
            <person name="Jetten M.S.M."/>
            <person name="Mascher T."/>
            <person name="Medema M.H."/>
            <person name="Devos D.P."/>
            <person name="Kaster A.-K."/>
            <person name="Ovreas L."/>
            <person name="Rohde M."/>
            <person name="Galperin M.Y."/>
            <person name="Jogler C."/>
        </authorList>
    </citation>
    <scope>NUCLEOTIDE SEQUENCE [LARGE SCALE GENOMIC DNA]</scope>
    <source>
        <strain evidence="2 3">Pla22</strain>
    </source>
</reference>
<evidence type="ECO:0000313" key="3">
    <source>
        <dbReference type="Proteomes" id="UP000316598"/>
    </source>
</evidence>
<keyword evidence="1" id="KW-0732">Signal</keyword>